<feature type="region of interest" description="Disordered" evidence="5">
    <location>
        <begin position="78"/>
        <end position="237"/>
    </location>
</feature>
<dbReference type="Pfam" id="PF00403">
    <property type="entry name" value="HMA"/>
    <property type="match status" value="1"/>
</dbReference>
<dbReference type="Gene3D" id="3.30.70.100">
    <property type="match status" value="1"/>
</dbReference>
<feature type="compositionally biased region" description="Basic and acidic residues" evidence="5">
    <location>
        <begin position="112"/>
        <end position="121"/>
    </location>
</feature>
<keyword evidence="3" id="KW-0449">Lipoprotein</keyword>
<dbReference type="SUPFAM" id="SSF55008">
    <property type="entry name" value="HMA, heavy metal-associated domain"/>
    <property type="match status" value="1"/>
</dbReference>
<dbReference type="CDD" id="cd00371">
    <property type="entry name" value="HMA"/>
    <property type="match status" value="1"/>
</dbReference>
<evidence type="ECO:0000313" key="7">
    <source>
        <dbReference type="EMBL" id="GJN07905.1"/>
    </source>
</evidence>
<keyword evidence="1" id="KW-0488">Methylation</keyword>
<gene>
    <name evidence="7" type="primary">ga25778</name>
    <name evidence="7" type="ORF">PR202_ga25778</name>
</gene>
<evidence type="ECO:0000256" key="3">
    <source>
        <dbReference type="ARBA" id="ARBA00023289"/>
    </source>
</evidence>
<feature type="domain" description="HMA" evidence="6">
    <location>
        <begin position="13"/>
        <end position="76"/>
    </location>
</feature>
<dbReference type="EMBL" id="BQKI01000015">
    <property type="protein sequence ID" value="GJN07905.1"/>
    <property type="molecule type" value="Genomic_DNA"/>
</dbReference>
<dbReference type="Proteomes" id="UP001054889">
    <property type="component" value="Unassembled WGS sequence"/>
</dbReference>
<name>A0AAV5DCG7_ELECO</name>
<evidence type="ECO:0000256" key="4">
    <source>
        <dbReference type="ARBA" id="ARBA00024045"/>
    </source>
</evidence>
<keyword evidence="3" id="KW-0636">Prenylation</keyword>
<proteinExistence type="inferred from homology"/>
<dbReference type="PANTHER" id="PTHR45868:SF82">
    <property type="entry name" value="HEAVY METAL TRANSPORT_DETOXIFICATION SUPERFAMILY PROTEIN"/>
    <property type="match status" value="1"/>
</dbReference>
<dbReference type="AlphaFoldDB" id="A0AAV5DCG7"/>
<feature type="compositionally biased region" description="Pro residues" evidence="5">
    <location>
        <begin position="82"/>
        <end position="101"/>
    </location>
</feature>
<feature type="compositionally biased region" description="Low complexity" evidence="5">
    <location>
        <begin position="102"/>
        <end position="111"/>
    </location>
</feature>
<organism evidence="7 8">
    <name type="scientific">Eleusine coracana subsp. coracana</name>
    <dbReference type="NCBI Taxonomy" id="191504"/>
    <lineage>
        <taxon>Eukaryota</taxon>
        <taxon>Viridiplantae</taxon>
        <taxon>Streptophyta</taxon>
        <taxon>Embryophyta</taxon>
        <taxon>Tracheophyta</taxon>
        <taxon>Spermatophyta</taxon>
        <taxon>Magnoliopsida</taxon>
        <taxon>Liliopsida</taxon>
        <taxon>Poales</taxon>
        <taxon>Poaceae</taxon>
        <taxon>PACMAD clade</taxon>
        <taxon>Chloridoideae</taxon>
        <taxon>Cynodonteae</taxon>
        <taxon>Eleusininae</taxon>
        <taxon>Eleusine</taxon>
    </lineage>
</organism>
<feature type="compositionally biased region" description="Low complexity" evidence="5">
    <location>
        <begin position="252"/>
        <end position="279"/>
    </location>
</feature>
<feature type="compositionally biased region" description="Basic and acidic residues" evidence="5">
    <location>
        <begin position="128"/>
        <end position="201"/>
    </location>
</feature>
<protein>
    <recommendedName>
        <fullName evidence="6">HMA domain-containing protein</fullName>
    </recommendedName>
</protein>
<dbReference type="PROSITE" id="PS50846">
    <property type="entry name" value="HMA_2"/>
    <property type="match status" value="1"/>
</dbReference>
<dbReference type="PANTHER" id="PTHR45868">
    <property type="entry name" value="HEAVY METAL-ASSOCIATED ISOPRENYLATED PLANT PROTEIN 33-RELATED"/>
    <property type="match status" value="1"/>
</dbReference>
<evidence type="ECO:0000313" key="8">
    <source>
        <dbReference type="Proteomes" id="UP001054889"/>
    </source>
</evidence>
<evidence type="ECO:0000256" key="2">
    <source>
        <dbReference type="ARBA" id="ARBA00022723"/>
    </source>
</evidence>
<dbReference type="GO" id="GO:0046872">
    <property type="term" value="F:metal ion binding"/>
    <property type="evidence" value="ECO:0007669"/>
    <property type="project" value="UniProtKB-KW"/>
</dbReference>
<keyword evidence="2" id="KW-0479">Metal-binding</keyword>
<feature type="region of interest" description="Disordered" evidence="5">
    <location>
        <begin position="327"/>
        <end position="366"/>
    </location>
</feature>
<reference evidence="7" key="1">
    <citation type="journal article" date="2018" name="DNA Res.">
        <title>Multiple hybrid de novo genome assembly of finger millet, an orphan allotetraploid crop.</title>
        <authorList>
            <person name="Hatakeyama M."/>
            <person name="Aluri S."/>
            <person name="Balachadran M.T."/>
            <person name="Sivarajan S.R."/>
            <person name="Patrignani A."/>
            <person name="Gruter S."/>
            <person name="Poveda L."/>
            <person name="Shimizu-Inatsugi R."/>
            <person name="Baeten J."/>
            <person name="Francoijs K.J."/>
            <person name="Nataraja K.N."/>
            <person name="Reddy Y.A.N."/>
            <person name="Phadnis S."/>
            <person name="Ravikumar R.L."/>
            <person name="Schlapbach R."/>
            <person name="Sreeman S.M."/>
            <person name="Shimizu K.K."/>
        </authorList>
    </citation>
    <scope>NUCLEOTIDE SEQUENCE</scope>
</reference>
<sequence>MASGEAAPAATQMQTVVLKVSIHCHGCKKKVRKVLRSVEGVHNVTVDAAQHKVTVTGTVDADTLVKRLYKSGKQALLLAPHGAPPKKPEPAAPAPPPPAPAPAKEAAAPPAAEDKKPEEPVKPAAEPAETKKPEPEAAEKKPAEAEPKKEEAKPSEKEAKKDDGEKAAEPKAAKAVDEPPVKAKEAGNDVGEAKKSKKPEEAAAPPVTTAERTLSAPLPRHGMYEEQHYYPPQPVLSYHAAQPRQSVSYYAPQPQQHQAYSSSSMQQQQPAAGYGYAYPMHEQPPPRRAYSMEEAAYPHQQPEPMMKQWSPSYLYMPYPHSAPESYYQHQSQADYYSPPGSHAAPPPLQDSYSMFDDENPNACSVM</sequence>
<dbReference type="InterPro" id="IPR036163">
    <property type="entry name" value="HMA_dom_sf"/>
</dbReference>
<dbReference type="InterPro" id="IPR006121">
    <property type="entry name" value="HMA_dom"/>
</dbReference>
<feature type="region of interest" description="Disordered" evidence="5">
    <location>
        <begin position="252"/>
        <end position="286"/>
    </location>
</feature>
<keyword evidence="8" id="KW-1185">Reference proteome</keyword>
<evidence type="ECO:0000259" key="6">
    <source>
        <dbReference type="PROSITE" id="PS50846"/>
    </source>
</evidence>
<comment type="similarity">
    <text evidence="4">Belongs to the HIPP family.</text>
</comment>
<reference evidence="7" key="2">
    <citation type="submission" date="2021-12" db="EMBL/GenBank/DDBJ databases">
        <title>Resequencing data analysis of finger millet.</title>
        <authorList>
            <person name="Hatakeyama M."/>
            <person name="Aluri S."/>
            <person name="Balachadran M.T."/>
            <person name="Sivarajan S.R."/>
            <person name="Poveda L."/>
            <person name="Shimizu-Inatsugi R."/>
            <person name="Schlapbach R."/>
            <person name="Sreeman S.M."/>
            <person name="Shimizu K.K."/>
        </authorList>
    </citation>
    <scope>NUCLEOTIDE SEQUENCE</scope>
</reference>
<evidence type="ECO:0000256" key="5">
    <source>
        <dbReference type="SAM" id="MobiDB-lite"/>
    </source>
</evidence>
<evidence type="ECO:0000256" key="1">
    <source>
        <dbReference type="ARBA" id="ARBA00022481"/>
    </source>
</evidence>
<comment type="caution">
    <text evidence="7">The sequence shown here is derived from an EMBL/GenBank/DDBJ whole genome shotgun (WGS) entry which is preliminary data.</text>
</comment>
<accession>A0AAV5DCG7</accession>